<feature type="domain" description="Mannosyl-glycoprotein endo-beta-N-acetylglucosamidase-like" evidence="1">
    <location>
        <begin position="132"/>
        <end position="260"/>
    </location>
</feature>
<dbReference type="EMBL" id="CAKLPX010000001">
    <property type="protein sequence ID" value="CAH0990470.1"/>
    <property type="molecule type" value="Genomic_DNA"/>
</dbReference>
<name>A0ABN8EDD0_9GAMM</name>
<gene>
    <name evidence="2" type="ORF">SIN8267_00562</name>
</gene>
<comment type="caution">
    <text evidence="2">The sequence shown here is derived from an EMBL/GenBank/DDBJ whole genome shotgun (WGS) entry which is preliminary data.</text>
</comment>
<organism evidence="2 3">
    <name type="scientific">Sinobacterium norvegicum</name>
    <dbReference type="NCBI Taxonomy" id="1641715"/>
    <lineage>
        <taxon>Bacteria</taxon>
        <taxon>Pseudomonadati</taxon>
        <taxon>Pseudomonadota</taxon>
        <taxon>Gammaproteobacteria</taxon>
        <taxon>Cellvibrionales</taxon>
        <taxon>Spongiibacteraceae</taxon>
        <taxon>Sinobacterium</taxon>
    </lineage>
</organism>
<dbReference type="PROSITE" id="PS51257">
    <property type="entry name" value="PROKAR_LIPOPROTEIN"/>
    <property type="match status" value="1"/>
</dbReference>
<dbReference type="Gene3D" id="1.10.530.10">
    <property type="match status" value="1"/>
</dbReference>
<keyword evidence="3" id="KW-1185">Reference proteome</keyword>
<dbReference type="InterPro" id="IPR053195">
    <property type="entry name" value="Bax-like"/>
</dbReference>
<evidence type="ECO:0000259" key="1">
    <source>
        <dbReference type="Pfam" id="PF01832"/>
    </source>
</evidence>
<sequence>MGCSSRYWCVVAVVLMLIGCGAEPQKEEIKEVVVETDKTADEQLKRPETKFSETPSFAQIADVKEKKAQFFNYLLTYIASENSYITAERRQVVTLQQALRVGQLSEQQSVVLQGLAKRYKLSEALSIQEQLEQLMVRVDIVPPSLALAQSANESAWGTSRFATQGNNYFGQWCFNSGCGIVPQSRPEGEIYEVARFEDAGGSVRAYFLNLNTHGAYRQLRAIRAEARQGNQVITGVDLAVGLRSYSARGEQYVEEIQKMIIFNKLDILDKNDF</sequence>
<reference evidence="2" key="1">
    <citation type="submission" date="2021-12" db="EMBL/GenBank/DDBJ databases">
        <authorList>
            <person name="Rodrigo-Torres L."/>
            <person name="Arahal R. D."/>
            <person name="Lucena T."/>
        </authorList>
    </citation>
    <scope>NUCLEOTIDE SEQUENCE</scope>
    <source>
        <strain evidence="2">CECT 8267</strain>
    </source>
</reference>
<protein>
    <recommendedName>
        <fullName evidence="1">Mannosyl-glycoprotein endo-beta-N-acetylglucosamidase-like domain-containing protein</fullName>
    </recommendedName>
</protein>
<accession>A0ABN8EDD0</accession>
<dbReference type="Pfam" id="PF01832">
    <property type="entry name" value="Glucosaminidase"/>
    <property type="match status" value="1"/>
</dbReference>
<dbReference type="InterPro" id="IPR002901">
    <property type="entry name" value="MGlyc_endo_b_GlcNAc-like_dom"/>
</dbReference>
<evidence type="ECO:0000313" key="3">
    <source>
        <dbReference type="Proteomes" id="UP000838100"/>
    </source>
</evidence>
<dbReference type="PANTHER" id="PTHR40572:SF1">
    <property type="entry name" value="PROTEIN BAX"/>
    <property type="match status" value="1"/>
</dbReference>
<dbReference type="RefSeq" id="WP_237443155.1">
    <property type="nucleotide sequence ID" value="NZ_CAKLPX010000001.1"/>
</dbReference>
<evidence type="ECO:0000313" key="2">
    <source>
        <dbReference type="EMBL" id="CAH0990470.1"/>
    </source>
</evidence>
<dbReference type="PANTHER" id="PTHR40572">
    <property type="entry name" value="PROTEIN BAX"/>
    <property type="match status" value="1"/>
</dbReference>
<dbReference type="Proteomes" id="UP000838100">
    <property type="component" value="Unassembled WGS sequence"/>
</dbReference>
<proteinExistence type="predicted"/>